<comment type="caution">
    <text evidence="2">The sequence shown here is derived from an EMBL/GenBank/DDBJ whole genome shotgun (WGS) entry which is preliminary data.</text>
</comment>
<feature type="domain" description="Reverse transcriptase" evidence="1">
    <location>
        <begin position="190"/>
        <end position="292"/>
    </location>
</feature>
<dbReference type="Proteomes" id="UP000299102">
    <property type="component" value="Unassembled WGS sequence"/>
</dbReference>
<proteinExistence type="predicted"/>
<dbReference type="PANTHER" id="PTHR47331">
    <property type="entry name" value="PHD-TYPE DOMAIN-CONTAINING PROTEIN"/>
    <property type="match status" value="1"/>
</dbReference>
<organism evidence="2 3">
    <name type="scientific">Eumeta variegata</name>
    <name type="common">Bagworm moth</name>
    <name type="synonym">Eumeta japonica</name>
    <dbReference type="NCBI Taxonomy" id="151549"/>
    <lineage>
        <taxon>Eukaryota</taxon>
        <taxon>Metazoa</taxon>
        <taxon>Ecdysozoa</taxon>
        <taxon>Arthropoda</taxon>
        <taxon>Hexapoda</taxon>
        <taxon>Insecta</taxon>
        <taxon>Pterygota</taxon>
        <taxon>Neoptera</taxon>
        <taxon>Endopterygota</taxon>
        <taxon>Lepidoptera</taxon>
        <taxon>Glossata</taxon>
        <taxon>Ditrysia</taxon>
        <taxon>Tineoidea</taxon>
        <taxon>Psychidae</taxon>
        <taxon>Oiketicinae</taxon>
        <taxon>Eumeta</taxon>
    </lineage>
</organism>
<dbReference type="GO" id="GO:0003676">
    <property type="term" value="F:nucleic acid binding"/>
    <property type="evidence" value="ECO:0007669"/>
    <property type="project" value="InterPro"/>
</dbReference>
<dbReference type="EMBL" id="BGZK01001869">
    <property type="protein sequence ID" value="GBP87569.1"/>
    <property type="molecule type" value="Genomic_DNA"/>
</dbReference>
<dbReference type="Pfam" id="PF00078">
    <property type="entry name" value="RVT_1"/>
    <property type="match status" value="1"/>
</dbReference>
<reference evidence="2 3" key="1">
    <citation type="journal article" date="2019" name="Commun. Biol.">
        <title>The bagworm genome reveals a unique fibroin gene that provides high tensile strength.</title>
        <authorList>
            <person name="Kono N."/>
            <person name="Nakamura H."/>
            <person name="Ohtoshi R."/>
            <person name="Tomita M."/>
            <person name="Numata K."/>
            <person name="Arakawa K."/>
        </authorList>
    </citation>
    <scope>NUCLEOTIDE SEQUENCE [LARGE SCALE GENOMIC DNA]</scope>
</reference>
<sequence length="311" mass="34956">MTRVVHIAQAESLSSDSMIWALRRFIARRGTPRVQLVDNGTNFVGSNKELMNMQDVHERMTKEADVRTITWKFKPPGAPNVGGAWSVWCDLPLTEVDIAPTETEGFTPNHFLIGRSRDAAATSHFDDSVLLGPANWRACQRLSDHLWQKWLREYLPTLVLRRARGDPICRAPPRVTSCIEAKVIGIPKLGKPRDLPASYRPISLLSSLGKLYEKIRKTRLNEYLFGKGLIINEQIGLIPNLSCPQQALRLVEYITEGFKTKKRTVGVFIDVAKAFDRVSSSRCSQTILPCTCAVKPNETSAFQKAIEELAR</sequence>
<accession>A0A4C1ZKX1</accession>
<name>A0A4C1ZKX1_EUMVA</name>
<evidence type="ECO:0000313" key="3">
    <source>
        <dbReference type="Proteomes" id="UP000299102"/>
    </source>
</evidence>
<gene>
    <name evidence="2" type="ORF">EVAR_65190_1</name>
</gene>
<keyword evidence="2" id="KW-0808">Transferase</keyword>
<dbReference type="AlphaFoldDB" id="A0A4C1ZKX1"/>
<dbReference type="PANTHER" id="PTHR47331:SF1">
    <property type="entry name" value="GAG-LIKE PROTEIN"/>
    <property type="match status" value="1"/>
</dbReference>
<dbReference type="InterPro" id="IPR000477">
    <property type="entry name" value="RT_dom"/>
</dbReference>
<dbReference type="Gene3D" id="3.30.420.10">
    <property type="entry name" value="Ribonuclease H-like superfamily/Ribonuclease H"/>
    <property type="match status" value="1"/>
</dbReference>
<keyword evidence="3" id="KW-1185">Reference proteome</keyword>
<keyword evidence="2" id="KW-0695">RNA-directed DNA polymerase</keyword>
<evidence type="ECO:0000313" key="2">
    <source>
        <dbReference type="EMBL" id="GBP87569.1"/>
    </source>
</evidence>
<evidence type="ECO:0000259" key="1">
    <source>
        <dbReference type="Pfam" id="PF00078"/>
    </source>
</evidence>
<dbReference type="GO" id="GO:0003964">
    <property type="term" value="F:RNA-directed DNA polymerase activity"/>
    <property type="evidence" value="ECO:0007669"/>
    <property type="project" value="UniProtKB-KW"/>
</dbReference>
<keyword evidence="2" id="KW-0548">Nucleotidyltransferase</keyword>
<dbReference type="InterPro" id="IPR036397">
    <property type="entry name" value="RNaseH_sf"/>
</dbReference>
<protein>
    <submittedName>
        <fullName evidence="2">Probable RNA-directed DNA polymerase from transposon X-element</fullName>
    </submittedName>
</protein>